<proteinExistence type="inferred from homology"/>
<comment type="function">
    <text evidence="5">Effector that suppresses plant defense responses during pathogen infection.</text>
</comment>
<comment type="domain">
    <text evidence="5">The RxLR-dEER motif acts to carry the protein into the host cell cytoplasm through binding to cell surface phosphatidylinositol-3-phosphate.</text>
</comment>
<keyword evidence="4 5" id="KW-0732">Signal</keyword>
<gene>
    <name evidence="6" type="ORF">JG688_00008407</name>
</gene>
<evidence type="ECO:0000256" key="4">
    <source>
        <dbReference type="ARBA" id="ARBA00022729"/>
    </source>
</evidence>
<dbReference type="Pfam" id="PF16810">
    <property type="entry name" value="RXLR"/>
    <property type="match status" value="1"/>
</dbReference>
<evidence type="ECO:0000256" key="1">
    <source>
        <dbReference type="ARBA" id="ARBA00004613"/>
    </source>
</evidence>
<evidence type="ECO:0000256" key="2">
    <source>
        <dbReference type="ARBA" id="ARBA00010400"/>
    </source>
</evidence>
<dbReference type="InterPro" id="IPR031825">
    <property type="entry name" value="RXLR"/>
</dbReference>
<comment type="caution">
    <text evidence="6">The sequence shown here is derived from an EMBL/GenBank/DDBJ whole genome shotgun (WGS) entry which is preliminary data.</text>
</comment>
<dbReference type="Proteomes" id="UP000709295">
    <property type="component" value="Unassembled WGS sequence"/>
</dbReference>
<dbReference type="EMBL" id="JAENGY010000441">
    <property type="protein sequence ID" value="KAG6962864.1"/>
    <property type="molecule type" value="Genomic_DNA"/>
</dbReference>
<comment type="subcellular location">
    <subcellularLocation>
        <location evidence="1 5">Secreted</location>
    </subcellularLocation>
</comment>
<name>A0A8J5ISN9_9STRA</name>
<organism evidence="6 7">
    <name type="scientific">Phytophthora aleatoria</name>
    <dbReference type="NCBI Taxonomy" id="2496075"/>
    <lineage>
        <taxon>Eukaryota</taxon>
        <taxon>Sar</taxon>
        <taxon>Stramenopiles</taxon>
        <taxon>Oomycota</taxon>
        <taxon>Peronosporomycetes</taxon>
        <taxon>Peronosporales</taxon>
        <taxon>Peronosporaceae</taxon>
        <taxon>Phytophthora</taxon>
    </lineage>
</organism>
<evidence type="ECO:0000256" key="5">
    <source>
        <dbReference type="RuleBase" id="RU367124"/>
    </source>
</evidence>
<feature type="signal peptide" evidence="5">
    <location>
        <begin position="1"/>
        <end position="20"/>
    </location>
</feature>
<keyword evidence="3 5" id="KW-0964">Secreted</keyword>
<sequence length="84" mass="9409">MRLCFLLCVTAVSLLGCSRAFPLASSPVNADFDNIGADQDNDRERRILRATKTAVYDTSDDEEEERATMRFDGFVRDKVETKSG</sequence>
<evidence type="ECO:0000256" key="3">
    <source>
        <dbReference type="ARBA" id="ARBA00022525"/>
    </source>
</evidence>
<dbReference type="AlphaFoldDB" id="A0A8J5ISN9"/>
<accession>A0A8J5ISN9</accession>
<feature type="chain" id="PRO_5044963666" description="RxLR effector protein" evidence="5">
    <location>
        <begin position="21"/>
        <end position="84"/>
    </location>
</feature>
<evidence type="ECO:0000313" key="6">
    <source>
        <dbReference type="EMBL" id="KAG6962864.1"/>
    </source>
</evidence>
<evidence type="ECO:0000313" key="7">
    <source>
        <dbReference type="Proteomes" id="UP000709295"/>
    </source>
</evidence>
<reference evidence="6" key="1">
    <citation type="submission" date="2021-01" db="EMBL/GenBank/DDBJ databases">
        <title>Phytophthora aleatoria, a newly-described species from Pinus radiata is distinct from Phytophthora cactorum isolates based on comparative genomics.</title>
        <authorList>
            <person name="Mcdougal R."/>
            <person name="Panda P."/>
            <person name="Williams N."/>
            <person name="Studholme D.J."/>
        </authorList>
    </citation>
    <scope>NUCLEOTIDE SEQUENCE</scope>
    <source>
        <strain evidence="6">NZFS 4037</strain>
    </source>
</reference>
<keyword evidence="7" id="KW-1185">Reference proteome</keyword>
<comment type="similarity">
    <text evidence="2 5">Belongs to the RxLR effector family.</text>
</comment>
<protein>
    <recommendedName>
        <fullName evidence="5">RxLR effector protein</fullName>
    </recommendedName>
</protein>
<dbReference type="PROSITE" id="PS51257">
    <property type="entry name" value="PROKAR_LIPOPROTEIN"/>
    <property type="match status" value="1"/>
</dbReference>